<keyword evidence="2" id="KW-1133">Transmembrane helix</keyword>
<comment type="caution">
    <text evidence="3">The sequence shown here is derived from an EMBL/GenBank/DDBJ whole genome shotgun (WGS) entry which is preliminary data.</text>
</comment>
<sequence length="134" mass="13926">MKRGLIGGGLLAGLGAVILVGVLVSNSTSPRSWIAGKYTKVNATTFRAAAPPAKVAGEIARKFKPSDRVYVPAGAFLRYPKVMIAVLPDGRGSRISIETPDRGYRNHHSAVSGRWGGPGGRASLFRGGGPGEGK</sequence>
<dbReference type="OrthoDB" id="4546889at2"/>
<keyword evidence="4" id="KW-1185">Reference proteome</keyword>
<accession>A0A365H5S9</accession>
<dbReference type="Proteomes" id="UP000251891">
    <property type="component" value="Unassembled WGS sequence"/>
</dbReference>
<dbReference type="AlphaFoldDB" id="A0A365H5S9"/>
<organism evidence="3 4">
    <name type="scientific">Actinomadura craniellae</name>
    <dbReference type="NCBI Taxonomy" id="2231787"/>
    <lineage>
        <taxon>Bacteria</taxon>
        <taxon>Bacillati</taxon>
        <taxon>Actinomycetota</taxon>
        <taxon>Actinomycetes</taxon>
        <taxon>Streptosporangiales</taxon>
        <taxon>Thermomonosporaceae</taxon>
        <taxon>Actinomadura</taxon>
    </lineage>
</organism>
<evidence type="ECO:0000313" key="4">
    <source>
        <dbReference type="Proteomes" id="UP000251891"/>
    </source>
</evidence>
<dbReference type="EMBL" id="QLYX01000006">
    <property type="protein sequence ID" value="RAY14464.1"/>
    <property type="molecule type" value="Genomic_DNA"/>
</dbReference>
<feature type="region of interest" description="Disordered" evidence="1">
    <location>
        <begin position="98"/>
        <end position="134"/>
    </location>
</feature>
<keyword evidence="2" id="KW-0812">Transmembrane</keyword>
<evidence type="ECO:0000313" key="3">
    <source>
        <dbReference type="EMBL" id="RAY14464.1"/>
    </source>
</evidence>
<dbReference type="InterPro" id="IPR025341">
    <property type="entry name" value="DUF4247"/>
</dbReference>
<dbReference type="RefSeq" id="WP_111868298.1">
    <property type="nucleotide sequence ID" value="NZ_QLYX01000006.1"/>
</dbReference>
<evidence type="ECO:0000256" key="1">
    <source>
        <dbReference type="SAM" id="MobiDB-lite"/>
    </source>
</evidence>
<name>A0A365H5S9_9ACTN</name>
<evidence type="ECO:0000256" key="2">
    <source>
        <dbReference type="SAM" id="Phobius"/>
    </source>
</evidence>
<feature type="compositionally biased region" description="Gly residues" evidence="1">
    <location>
        <begin position="114"/>
        <end position="134"/>
    </location>
</feature>
<proteinExistence type="predicted"/>
<reference evidence="3 4" key="1">
    <citation type="submission" date="2018-06" db="EMBL/GenBank/DDBJ databases">
        <title>Actinomadura craniellae sp. nov. isolated from marine sponge Craniella sp.</title>
        <authorList>
            <person name="Li L."/>
            <person name="Xu Q.H."/>
            <person name="Lin H.W."/>
            <person name="Lu Y.H."/>
        </authorList>
    </citation>
    <scope>NUCLEOTIDE SEQUENCE [LARGE SCALE GENOMIC DNA]</scope>
    <source>
        <strain evidence="3 4">LHW63021</strain>
    </source>
</reference>
<feature type="transmembrane region" description="Helical" evidence="2">
    <location>
        <begin position="6"/>
        <end position="24"/>
    </location>
</feature>
<gene>
    <name evidence="3" type="ORF">DPM19_16050</name>
</gene>
<keyword evidence="2" id="KW-0472">Membrane</keyword>
<protein>
    <submittedName>
        <fullName evidence="3">DUF4247 domain-containing protein</fullName>
    </submittedName>
</protein>
<dbReference type="Pfam" id="PF14042">
    <property type="entry name" value="DUF4247"/>
    <property type="match status" value="1"/>
</dbReference>